<dbReference type="EMBL" id="JBHSAY010000006">
    <property type="protein sequence ID" value="MFC4131402.1"/>
    <property type="molecule type" value="Genomic_DNA"/>
</dbReference>
<dbReference type="Gene3D" id="3.40.50.1820">
    <property type="entry name" value="alpha/beta hydrolase"/>
    <property type="match status" value="1"/>
</dbReference>
<dbReference type="Pfam" id="PF12697">
    <property type="entry name" value="Abhydrolase_6"/>
    <property type="match status" value="1"/>
</dbReference>
<dbReference type="GO" id="GO:0016787">
    <property type="term" value="F:hydrolase activity"/>
    <property type="evidence" value="ECO:0007669"/>
    <property type="project" value="UniProtKB-KW"/>
</dbReference>
<dbReference type="InterPro" id="IPR001005">
    <property type="entry name" value="SANT/Myb"/>
</dbReference>
<name>A0ABV8LK92_9ACTN</name>
<organism evidence="2 3">
    <name type="scientific">Hamadaea flava</name>
    <dbReference type="NCBI Taxonomy" id="1742688"/>
    <lineage>
        <taxon>Bacteria</taxon>
        <taxon>Bacillati</taxon>
        <taxon>Actinomycetota</taxon>
        <taxon>Actinomycetes</taxon>
        <taxon>Micromonosporales</taxon>
        <taxon>Micromonosporaceae</taxon>
        <taxon>Hamadaea</taxon>
    </lineage>
</organism>
<dbReference type="Proteomes" id="UP001595816">
    <property type="component" value="Unassembled WGS sequence"/>
</dbReference>
<evidence type="ECO:0000259" key="1">
    <source>
        <dbReference type="Pfam" id="PF12697"/>
    </source>
</evidence>
<evidence type="ECO:0000313" key="3">
    <source>
        <dbReference type="Proteomes" id="UP001595816"/>
    </source>
</evidence>
<comment type="caution">
    <text evidence="2">The sequence shown here is derived from an EMBL/GenBank/DDBJ whole genome shotgun (WGS) entry which is preliminary data.</text>
</comment>
<accession>A0ABV8LK92</accession>
<dbReference type="PRINTS" id="PR00111">
    <property type="entry name" value="ABHYDROLASE"/>
</dbReference>
<keyword evidence="2" id="KW-0378">Hydrolase</keyword>
<dbReference type="SUPFAM" id="SSF53474">
    <property type="entry name" value="alpha/beta-Hydrolases"/>
    <property type="match status" value="1"/>
</dbReference>
<reference evidence="3" key="1">
    <citation type="journal article" date="2019" name="Int. J. Syst. Evol. Microbiol.">
        <title>The Global Catalogue of Microorganisms (GCM) 10K type strain sequencing project: providing services to taxonomists for standard genome sequencing and annotation.</title>
        <authorList>
            <consortium name="The Broad Institute Genomics Platform"/>
            <consortium name="The Broad Institute Genome Sequencing Center for Infectious Disease"/>
            <person name="Wu L."/>
            <person name="Ma J."/>
        </authorList>
    </citation>
    <scope>NUCLEOTIDE SEQUENCE [LARGE SCALE GENOMIC DNA]</scope>
    <source>
        <strain evidence="3">CGMCC 4.7289</strain>
    </source>
</reference>
<dbReference type="PANTHER" id="PTHR43194:SF5">
    <property type="entry name" value="PIMELOYL-[ACYL-CARRIER PROTEIN] METHYL ESTER ESTERASE"/>
    <property type="match status" value="1"/>
</dbReference>
<dbReference type="CDD" id="cd00167">
    <property type="entry name" value="SANT"/>
    <property type="match status" value="1"/>
</dbReference>
<dbReference type="PANTHER" id="PTHR43194">
    <property type="entry name" value="HYDROLASE ALPHA/BETA FOLD FAMILY"/>
    <property type="match status" value="1"/>
</dbReference>
<dbReference type="InterPro" id="IPR000073">
    <property type="entry name" value="AB_hydrolase_1"/>
</dbReference>
<evidence type="ECO:0000313" key="2">
    <source>
        <dbReference type="EMBL" id="MFC4131402.1"/>
    </source>
</evidence>
<keyword evidence="3" id="KW-1185">Reference proteome</keyword>
<proteinExistence type="predicted"/>
<feature type="domain" description="AB hydrolase-1" evidence="1">
    <location>
        <begin position="14"/>
        <end position="235"/>
    </location>
</feature>
<sequence>MTLAYDVTGDGPALVLLHSSVCDRRMWQPFEAPGFTQVRPDFRGFGESPMPTSEWNNAEDVVALVDSLGIDRFSLVAASMGGRVGLEIAARWPSRVSSLVLLCSALRGFPSTPDADEFDEQEEALLEKRDLDAAVELNVRTWLGPLATDETKALVATMQRNAFEVQIDAPEVGPRHEAFDLSAITARTLAVSGDHDFEVFANIADHVAEQVPGTQRVSLDWAGHLPSLESPERLNPLVQDFLRA</sequence>
<protein>
    <submittedName>
        <fullName evidence="2">Alpha/beta fold hydrolase</fullName>
    </submittedName>
</protein>
<dbReference type="RefSeq" id="WP_253754900.1">
    <property type="nucleotide sequence ID" value="NZ_JAMZDZ010000001.1"/>
</dbReference>
<gene>
    <name evidence="2" type="ORF">ACFOZ4_12385</name>
</gene>
<dbReference type="InterPro" id="IPR029058">
    <property type="entry name" value="AB_hydrolase_fold"/>
</dbReference>
<dbReference type="InterPro" id="IPR050228">
    <property type="entry name" value="Carboxylesterase_BioH"/>
</dbReference>